<comment type="caution">
    <text evidence="1">The sequence shown here is derived from an EMBL/GenBank/DDBJ whole genome shotgun (WGS) entry which is preliminary data.</text>
</comment>
<keyword evidence="2" id="KW-1185">Reference proteome</keyword>
<evidence type="ECO:0000313" key="2">
    <source>
        <dbReference type="Proteomes" id="UP001597145"/>
    </source>
</evidence>
<dbReference type="Gene3D" id="3.30.565.10">
    <property type="entry name" value="Histidine kinase-like ATPase, C-terminal domain"/>
    <property type="match status" value="1"/>
</dbReference>
<evidence type="ECO:0000313" key="1">
    <source>
        <dbReference type="EMBL" id="MFD1534404.1"/>
    </source>
</evidence>
<evidence type="ECO:0008006" key="3">
    <source>
        <dbReference type="Google" id="ProtNLM"/>
    </source>
</evidence>
<organism evidence="1 2">
    <name type="scientific">Pseudonocardia aurantiaca</name>
    <dbReference type="NCBI Taxonomy" id="75290"/>
    <lineage>
        <taxon>Bacteria</taxon>
        <taxon>Bacillati</taxon>
        <taxon>Actinomycetota</taxon>
        <taxon>Actinomycetes</taxon>
        <taxon>Pseudonocardiales</taxon>
        <taxon>Pseudonocardiaceae</taxon>
        <taxon>Pseudonocardia</taxon>
    </lineage>
</organism>
<protein>
    <recommendedName>
        <fullName evidence="3">Histidine kinase/HSP90-like ATPase domain-containing protein</fullName>
    </recommendedName>
</protein>
<proteinExistence type="predicted"/>
<reference evidence="2" key="1">
    <citation type="journal article" date="2019" name="Int. J. Syst. Evol. Microbiol.">
        <title>The Global Catalogue of Microorganisms (GCM) 10K type strain sequencing project: providing services to taxonomists for standard genome sequencing and annotation.</title>
        <authorList>
            <consortium name="The Broad Institute Genomics Platform"/>
            <consortium name="The Broad Institute Genome Sequencing Center for Infectious Disease"/>
            <person name="Wu L."/>
            <person name="Ma J."/>
        </authorList>
    </citation>
    <scope>NUCLEOTIDE SEQUENCE [LARGE SCALE GENOMIC DNA]</scope>
    <source>
        <strain evidence="2">JCM 12165</strain>
    </source>
</reference>
<name>A0ABW4FWC6_9PSEU</name>
<gene>
    <name evidence="1" type="ORF">ACFSCY_33795</name>
</gene>
<dbReference type="RefSeq" id="WP_343984124.1">
    <property type="nucleotide sequence ID" value="NZ_BAAAJG010000017.1"/>
</dbReference>
<sequence length="142" mass="14211">MLGAVGTLVVRLDADGLVTVVARTRVLDTSRLAPGTRGKLEPRIPLATALATGDSASLDDLSQAEGAFAEEIRALGSGRCSPSRSSSAGGTGLLGIRDRVEALGGSFQVSSSPKTGTLVQVAFPLLVPADAAAADAGGHTSR</sequence>
<dbReference type="SUPFAM" id="SSF55874">
    <property type="entry name" value="ATPase domain of HSP90 chaperone/DNA topoisomerase II/histidine kinase"/>
    <property type="match status" value="1"/>
</dbReference>
<dbReference type="Proteomes" id="UP001597145">
    <property type="component" value="Unassembled WGS sequence"/>
</dbReference>
<dbReference type="EMBL" id="JBHUCP010000034">
    <property type="protein sequence ID" value="MFD1534404.1"/>
    <property type="molecule type" value="Genomic_DNA"/>
</dbReference>
<dbReference type="InterPro" id="IPR036890">
    <property type="entry name" value="HATPase_C_sf"/>
</dbReference>
<accession>A0ABW4FWC6</accession>